<dbReference type="Pfam" id="PF01206">
    <property type="entry name" value="TusA"/>
    <property type="match status" value="1"/>
</dbReference>
<evidence type="ECO:0000259" key="2">
    <source>
        <dbReference type="Pfam" id="PF01206"/>
    </source>
</evidence>
<dbReference type="InterPro" id="IPR036868">
    <property type="entry name" value="TusA-like_sf"/>
</dbReference>
<name>A0AAE4MBA8_9EURY</name>
<dbReference type="PANTHER" id="PTHR33279:SF6">
    <property type="entry name" value="SULFUR CARRIER PROTEIN YEDF-RELATED"/>
    <property type="match status" value="1"/>
</dbReference>
<proteinExistence type="inferred from homology"/>
<dbReference type="RefSeq" id="WP_338093229.1">
    <property type="nucleotide sequence ID" value="NZ_JAWDKA010000001.1"/>
</dbReference>
<dbReference type="Proteomes" id="UP001273136">
    <property type="component" value="Unassembled WGS sequence"/>
</dbReference>
<evidence type="ECO:0000313" key="3">
    <source>
        <dbReference type="EMBL" id="MDV0440832.1"/>
    </source>
</evidence>
<evidence type="ECO:0000256" key="1">
    <source>
        <dbReference type="ARBA" id="ARBA00008984"/>
    </source>
</evidence>
<feature type="domain" description="UPF0033" evidence="2">
    <location>
        <begin position="4"/>
        <end position="73"/>
    </location>
</feature>
<dbReference type="InterPro" id="IPR001455">
    <property type="entry name" value="TusA-like"/>
</dbReference>
<keyword evidence="4" id="KW-1185">Reference proteome</keyword>
<sequence length="74" mass="8188">MTEKLDITGKVCPICLLAVDKELKKLSSGEELVVVCDHAPAATASIPEYCENRNHRCSVKMIENGLWEISITKN</sequence>
<dbReference type="EMBL" id="JAWDKA010000001">
    <property type="protein sequence ID" value="MDV0440832.1"/>
    <property type="molecule type" value="Genomic_DNA"/>
</dbReference>
<evidence type="ECO:0000313" key="4">
    <source>
        <dbReference type="Proteomes" id="UP001273136"/>
    </source>
</evidence>
<reference evidence="3" key="1">
    <citation type="submission" date="2023-06" db="EMBL/GenBank/DDBJ databases">
        <title>Genome sequence of Methancorpusculaceae sp. Ag1.</title>
        <authorList>
            <person name="Protasov E."/>
            <person name="Platt K."/>
            <person name="Poehlein A."/>
            <person name="Daniel R."/>
            <person name="Brune A."/>
        </authorList>
    </citation>
    <scope>NUCLEOTIDE SEQUENCE</scope>
    <source>
        <strain evidence="3">Ag1</strain>
    </source>
</reference>
<accession>A0AAE4MBA8</accession>
<dbReference type="PANTHER" id="PTHR33279">
    <property type="entry name" value="SULFUR CARRIER PROTEIN YEDF-RELATED"/>
    <property type="match status" value="1"/>
</dbReference>
<dbReference type="SUPFAM" id="SSF64307">
    <property type="entry name" value="SirA-like"/>
    <property type="match status" value="1"/>
</dbReference>
<dbReference type="Gene3D" id="3.30.110.40">
    <property type="entry name" value="TusA-like domain"/>
    <property type="match status" value="1"/>
</dbReference>
<gene>
    <name evidence="3" type="primary">tusA</name>
    <name evidence="3" type="ORF">McpAg1_00080</name>
</gene>
<comment type="similarity">
    <text evidence="1">Belongs to the sulfur carrier protein TusA family.</text>
</comment>
<comment type="caution">
    <text evidence="3">The sequence shown here is derived from an EMBL/GenBank/DDBJ whole genome shotgun (WGS) entry which is preliminary data.</text>
</comment>
<protein>
    <submittedName>
        <fullName evidence="3">Sulfur carrier protein TusA</fullName>
    </submittedName>
</protein>
<organism evidence="3 4">
    <name type="scientific">Methanorbis furvi</name>
    <dbReference type="NCBI Taxonomy" id="3028299"/>
    <lineage>
        <taxon>Archaea</taxon>
        <taxon>Methanobacteriati</taxon>
        <taxon>Methanobacteriota</taxon>
        <taxon>Stenosarchaea group</taxon>
        <taxon>Methanomicrobia</taxon>
        <taxon>Methanomicrobiales</taxon>
        <taxon>Methanocorpusculaceae</taxon>
        <taxon>Methanorbis</taxon>
    </lineage>
</organism>
<dbReference type="AlphaFoldDB" id="A0AAE4MBA8"/>